<comment type="caution">
    <text evidence="2">The sequence shown here is derived from an EMBL/GenBank/DDBJ whole genome shotgun (WGS) entry which is preliminary data.</text>
</comment>
<proteinExistence type="predicted"/>
<reference evidence="2 3" key="2">
    <citation type="submission" date="2020-06" db="EMBL/GenBank/DDBJ databases">
        <title>Complete Genome Sequence of Clostridium muelleri sp. nov. P21T, an Acid-Alcohol Producing Acetogen Isolated from Old Hay.</title>
        <authorList>
            <person name="Duncan K.E."/>
            <person name="Tanner R.S."/>
        </authorList>
    </citation>
    <scope>NUCLEOTIDE SEQUENCE [LARGE SCALE GENOMIC DNA]</scope>
    <source>
        <strain evidence="2 3">P21</strain>
    </source>
</reference>
<dbReference type="Proteomes" id="UP000537131">
    <property type="component" value="Unassembled WGS sequence"/>
</dbReference>
<name>A0A7Y0ELW8_9CLOT</name>
<gene>
    <name evidence="2" type="ORF">HBE96_25255</name>
</gene>
<organism evidence="2 3">
    <name type="scientific">Clostridium muellerianum</name>
    <dbReference type="NCBI Taxonomy" id="2716538"/>
    <lineage>
        <taxon>Bacteria</taxon>
        <taxon>Bacillati</taxon>
        <taxon>Bacillota</taxon>
        <taxon>Clostridia</taxon>
        <taxon>Eubacteriales</taxon>
        <taxon>Clostridiaceae</taxon>
        <taxon>Clostridium</taxon>
    </lineage>
</organism>
<evidence type="ECO:0000256" key="1">
    <source>
        <dbReference type="SAM" id="SignalP"/>
    </source>
</evidence>
<keyword evidence="1" id="KW-0732">Signal</keyword>
<reference evidence="2 3" key="1">
    <citation type="submission" date="2020-04" db="EMBL/GenBank/DDBJ databases">
        <authorList>
            <person name="Doyle D.A."/>
        </authorList>
    </citation>
    <scope>NUCLEOTIDE SEQUENCE [LARGE SCALE GENOMIC DNA]</scope>
    <source>
        <strain evidence="2 3">P21</strain>
    </source>
</reference>
<feature type="signal peptide" evidence="1">
    <location>
        <begin position="1"/>
        <end position="28"/>
    </location>
</feature>
<feature type="chain" id="PRO_5031081763" evidence="1">
    <location>
        <begin position="29"/>
        <end position="233"/>
    </location>
</feature>
<sequence>MKKNVKILSSVICGLVLSSSLALTNVQAKSVDNITASKTSTKSIILNQKFNYYTSLNGAMLIGLSQYFVATNNCPTVDGIRDTLVKNGLSRSIANNISFSLYSLATEYKEKAFPEDNFYSAAILQAGDGMFNMIIADTGDTRSYSLYGILTYDDAVKIRNHVRTKPSSAQYPDYTVNFLLSTGIINNKEDAELLSRCIWDLDNRWEYFPGQNKNLLLLKSDDGKCIKIARSAR</sequence>
<dbReference type="AlphaFoldDB" id="A0A7Y0ELW8"/>
<dbReference type="RefSeq" id="WP_169300476.1">
    <property type="nucleotide sequence ID" value="NZ_JABBNI010000067.1"/>
</dbReference>
<accession>A0A7Y0ELW8</accession>
<keyword evidence="3" id="KW-1185">Reference proteome</keyword>
<evidence type="ECO:0000313" key="3">
    <source>
        <dbReference type="Proteomes" id="UP000537131"/>
    </source>
</evidence>
<dbReference type="EMBL" id="JABBNI010000067">
    <property type="protein sequence ID" value="NMM65889.1"/>
    <property type="molecule type" value="Genomic_DNA"/>
</dbReference>
<evidence type="ECO:0000313" key="2">
    <source>
        <dbReference type="EMBL" id="NMM65889.1"/>
    </source>
</evidence>
<protein>
    <submittedName>
        <fullName evidence="2">Uncharacterized protein</fullName>
    </submittedName>
</protein>